<dbReference type="EMBL" id="JAXOVC010000001">
    <property type="protein sequence ID" value="KAK4506851.1"/>
    <property type="molecule type" value="Genomic_DNA"/>
</dbReference>
<feature type="compositionally biased region" description="Polar residues" evidence="1">
    <location>
        <begin position="27"/>
        <end position="43"/>
    </location>
</feature>
<proteinExistence type="predicted"/>
<evidence type="ECO:0000256" key="1">
    <source>
        <dbReference type="SAM" id="MobiDB-lite"/>
    </source>
</evidence>
<feature type="compositionally biased region" description="Low complexity" evidence="1">
    <location>
        <begin position="71"/>
        <end position="85"/>
    </location>
</feature>
<feature type="compositionally biased region" description="Low complexity" evidence="1">
    <location>
        <begin position="332"/>
        <end position="343"/>
    </location>
</feature>
<comment type="caution">
    <text evidence="2">The sequence shown here is derived from an EMBL/GenBank/DDBJ whole genome shotgun (WGS) entry which is preliminary data.</text>
</comment>
<feature type="region of interest" description="Disordered" evidence="1">
    <location>
        <begin position="542"/>
        <end position="588"/>
    </location>
</feature>
<reference evidence="2 3" key="1">
    <citation type="journal article" date="2023" name="G3 (Bethesda)">
        <title>A chromosome-level genome assembly of Zasmidium syzygii isolated from banana leaves.</title>
        <authorList>
            <person name="van Westerhoven A.C."/>
            <person name="Mehrabi R."/>
            <person name="Talebi R."/>
            <person name="Steentjes M.B.F."/>
            <person name="Corcolon B."/>
            <person name="Chong P.A."/>
            <person name="Kema G.H.J."/>
            <person name="Seidl M.F."/>
        </authorList>
    </citation>
    <scope>NUCLEOTIDE SEQUENCE [LARGE SCALE GENOMIC DNA]</scope>
    <source>
        <strain evidence="2 3">P124</strain>
    </source>
</reference>
<feature type="region of interest" description="Disordered" evidence="1">
    <location>
        <begin position="246"/>
        <end position="499"/>
    </location>
</feature>
<feature type="compositionally biased region" description="Acidic residues" evidence="1">
    <location>
        <begin position="811"/>
        <end position="830"/>
    </location>
</feature>
<feature type="region of interest" description="Disordered" evidence="1">
    <location>
        <begin position="1"/>
        <end position="106"/>
    </location>
</feature>
<accession>A0ABR0EYW3</accession>
<sequence>MASATGMTTRRGKKRNNSGDTIEVKQKNNATITISDNSENESNGARVMRSATRKPSTTAGTNRPWGREGKAPAQAPVKAPVQAPVEPSAPAVQQPAEDAGPVPGDEDWVEEYDFTNEVEVEDTDDEDIFDDDDALDSRSVITLSSEASEDGEYGLSERPWKDFTQDMRYQWEIMYSTITSRAMQGSWEVTEDFQREKDNEMCRYLDDFPLTQWVIPKEQASQAYFRMLERTRWRSLGIRIYGRERLPEWPPGNVAPGTHRAAEINQQPLPVPRDSYPRENPRPASGPPAAGQYPTSARPPHMQTQHAGPSLPPPRASLPSQPHAQPIPVPPGVIHQGPQGPQGPQRPPGPPPPQGPPGPHGPQGPHGTVGVAHGVHPTQIPTRGPQGPQVSLPPGIGRPIGPPQTSVYGMQHGWPPGHMVHPTNFPTPLEQPKPRKGKERREISPPASTPPPPPPTPPYALRKKPLDKKATVSTSKAGRKSARRQAEAEEFPWTRELNFAEEKANAKWDDGVYDAETLQVMEATRQRNVPIIDELDAKVQEQQRLARAAKKNQKISAPLSDDGEGKKEKKKREGRKGESGGDPYHSGAFAFASSEDETYANGLGFKTPEEALEAGGAGKLEPEKQAKIKICWNPGKKGTTENLEQVKFSVRDTLATRKQLDATPILTKRAAECIIDFCPDMLWRGMLLRITSEAGWGNKDVRDRFCYNGCYCDKATITKRISAALGQKQIQPKSRGYLAGELEWYDANVKDFTHYIDYFGKRSSHRNMLKITMQNERRKQKQREETSEAKSDGEGADGEASKSRKDKDGDEMMDDGDDGDEDGHESDATDDSNAVSIQDSDILDKMED</sequence>
<feature type="compositionally biased region" description="Basic and acidic residues" evidence="1">
    <location>
        <begin position="782"/>
        <end position="810"/>
    </location>
</feature>
<keyword evidence="3" id="KW-1185">Reference proteome</keyword>
<evidence type="ECO:0000313" key="3">
    <source>
        <dbReference type="Proteomes" id="UP001305779"/>
    </source>
</evidence>
<name>A0ABR0EYW3_ZASCE</name>
<protein>
    <submittedName>
        <fullName evidence="2">Uncharacterized protein</fullName>
    </submittedName>
</protein>
<organism evidence="2 3">
    <name type="scientific">Zasmidium cellare</name>
    <name type="common">Wine cellar mold</name>
    <name type="synonym">Racodium cellare</name>
    <dbReference type="NCBI Taxonomy" id="395010"/>
    <lineage>
        <taxon>Eukaryota</taxon>
        <taxon>Fungi</taxon>
        <taxon>Dikarya</taxon>
        <taxon>Ascomycota</taxon>
        <taxon>Pezizomycotina</taxon>
        <taxon>Dothideomycetes</taxon>
        <taxon>Dothideomycetidae</taxon>
        <taxon>Mycosphaerellales</taxon>
        <taxon>Mycosphaerellaceae</taxon>
        <taxon>Zasmidium</taxon>
    </lineage>
</organism>
<evidence type="ECO:0000313" key="2">
    <source>
        <dbReference type="EMBL" id="KAK4506851.1"/>
    </source>
</evidence>
<gene>
    <name evidence="2" type="ORF">PRZ48_000584</name>
</gene>
<feature type="compositionally biased region" description="Pro residues" evidence="1">
    <location>
        <begin position="344"/>
        <end position="362"/>
    </location>
</feature>
<feature type="compositionally biased region" description="Pro residues" evidence="1">
    <location>
        <begin position="447"/>
        <end position="458"/>
    </location>
</feature>
<feature type="region of interest" description="Disordered" evidence="1">
    <location>
        <begin position="773"/>
        <end position="848"/>
    </location>
</feature>
<dbReference type="Proteomes" id="UP001305779">
    <property type="component" value="Unassembled WGS sequence"/>
</dbReference>